<dbReference type="Proteomes" id="UP000292958">
    <property type="component" value="Unassembled WGS sequence"/>
</dbReference>
<protein>
    <submittedName>
        <fullName evidence="1">Uncharacterized protein</fullName>
    </submittedName>
</protein>
<dbReference type="RefSeq" id="WP_130419853.1">
    <property type="nucleotide sequence ID" value="NZ_SHKW01000001.1"/>
</dbReference>
<dbReference type="EMBL" id="SHKW01000001">
    <property type="protein sequence ID" value="RZU42036.1"/>
    <property type="molecule type" value="Genomic_DNA"/>
</dbReference>
<accession>A0A4V2G4R4</accession>
<proteinExistence type="predicted"/>
<keyword evidence="2" id="KW-1185">Reference proteome</keyword>
<name>A0A4V2G4R4_9BACT</name>
<gene>
    <name evidence="1" type="ORF">BDD14_3580</name>
</gene>
<reference evidence="1 2" key="1">
    <citation type="submission" date="2019-02" db="EMBL/GenBank/DDBJ databases">
        <title>Genomic Encyclopedia of Archaeal and Bacterial Type Strains, Phase II (KMG-II): from individual species to whole genera.</title>
        <authorList>
            <person name="Goeker M."/>
        </authorList>
    </citation>
    <scope>NUCLEOTIDE SEQUENCE [LARGE SCALE GENOMIC DNA]</scope>
    <source>
        <strain evidence="1 2">DSM 18101</strain>
    </source>
</reference>
<dbReference type="OrthoDB" id="123132at2"/>
<evidence type="ECO:0000313" key="2">
    <source>
        <dbReference type="Proteomes" id="UP000292958"/>
    </source>
</evidence>
<evidence type="ECO:0000313" key="1">
    <source>
        <dbReference type="EMBL" id="RZU42036.1"/>
    </source>
</evidence>
<organism evidence="1 2">
    <name type="scientific">Edaphobacter modestus</name>
    <dbReference type="NCBI Taxonomy" id="388466"/>
    <lineage>
        <taxon>Bacteria</taxon>
        <taxon>Pseudomonadati</taxon>
        <taxon>Acidobacteriota</taxon>
        <taxon>Terriglobia</taxon>
        <taxon>Terriglobales</taxon>
        <taxon>Acidobacteriaceae</taxon>
        <taxon>Edaphobacter</taxon>
    </lineage>
</organism>
<sequence length="60" mass="6597">MVDIDLIVKQLRENGHTVEDVHVVPPDAGEYAFTVDGEAVNLEGARLILERDAARSQRPA</sequence>
<dbReference type="AlphaFoldDB" id="A0A4V2G4R4"/>
<comment type="caution">
    <text evidence="1">The sequence shown here is derived from an EMBL/GenBank/DDBJ whole genome shotgun (WGS) entry which is preliminary data.</text>
</comment>